<evidence type="ECO:0000256" key="4">
    <source>
        <dbReference type="ARBA" id="ARBA00022692"/>
    </source>
</evidence>
<sequence length="352" mass="38245">MSAIPSPHGESRGQRLRELASAAGGPIVSIAIAFVGLLVIIFFMGRILPIDPVLLIVGDQADASTYQQVAREMGYDKPLIQQFFIYMGDALQGDFGRARLTGNLVWSDILNVFPATVELATTAIVIGALLGIPLGVAAAVNRGKPLDHILRIVMLMGHSAPIFWLGLMGLIVFYAALHWVGGSGQISLYNMDIVQRVTGFITIDSLLAGETEIFWDAISHLVLPAGILGYSSTAFIGRMTRSFMLDQLTQEYITAARVKGLSRRQVIWNHAFRNIRVQLLTVLALAYGGLLEGTVLIESVFSWPGLGQYFTNALLIGDMNAVMAATLVIGSIFLGLNLLSDILYKILDPRTR</sequence>
<dbReference type="Gene3D" id="1.10.3720.10">
    <property type="entry name" value="MetI-like"/>
    <property type="match status" value="1"/>
</dbReference>
<name>A0A068T1R3_NEOGA</name>
<dbReference type="CDD" id="cd06261">
    <property type="entry name" value="TM_PBP2"/>
    <property type="match status" value="1"/>
</dbReference>
<keyword evidence="5 7" id="KW-1133">Transmembrane helix</keyword>
<reference evidence="10" key="1">
    <citation type="journal article" date="2014" name="BMC Genomics">
        <title>Genome sequencing of two Neorhizobium galegae strains reveals a noeT gene responsible for the unusual acetylation of the nodulation factors.</title>
        <authorList>
            <person name="Osterman J."/>
            <person name="Marsh J."/>
            <person name="Laine P.K."/>
            <person name="Zeng Z."/>
            <person name="Alatalo E."/>
            <person name="Sullivan J.T."/>
            <person name="Young J.P."/>
            <person name="Thomas-Oates J."/>
            <person name="Paulin L."/>
            <person name="Lindstrom K."/>
        </authorList>
    </citation>
    <scope>NUCLEOTIDE SEQUENCE [LARGE SCALE GENOMIC DNA]</scope>
    <source>
        <strain evidence="10">HAMBI 540</strain>
    </source>
</reference>
<comment type="similarity">
    <text evidence="7">Belongs to the binding-protein-dependent transport system permease family.</text>
</comment>
<evidence type="ECO:0000256" key="6">
    <source>
        <dbReference type="ARBA" id="ARBA00023136"/>
    </source>
</evidence>
<dbReference type="GO" id="GO:0071916">
    <property type="term" value="F:dipeptide transmembrane transporter activity"/>
    <property type="evidence" value="ECO:0007669"/>
    <property type="project" value="TreeGrafter"/>
</dbReference>
<dbReference type="PANTHER" id="PTHR43163">
    <property type="entry name" value="DIPEPTIDE TRANSPORT SYSTEM PERMEASE PROTEIN DPPB-RELATED"/>
    <property type="match status" value="1"/>
</dbReference>
<keyword evidence="6 7" id="KW-0472">Membrane</keyword>
<accession>A0A068T1R3</accession>
<keyword evidence="3" id="KW-1003">Cell membrane</keyword>
<dbReference type="HOGENOM" id="CLU_036879_0_0_5"/>
<comment type="subcellular location">
    <subcellularLocation>
        <location evidence="1 7">Cell membrane</location>
        <topology evidence="1 7">Multi-pass membrane protein</topology>
    </subcellularLocation>
</comment>
<proteinExistence type="inferred from homology"/>
<protein>
    <submittedName>
        <fullName evidence="9">ABC-type dipeptide/oligopeptide/nickel transport system, permease component</fullName>
    </submittedName>
</protein>
<dbReference type="Proteomes" id="UP000028181">
    <property type="component" value="Plasmid pHAMBI540a"/>
</dbReference>
<dbReference type="SUPFAM" id="SSF161098">
    <property type="entry name" value="MetI-like"/>
    <property type="match status" value="1"/>
</dbReference>
<evidence type="ECO:0000259" key="8">
    <source>
        <dbReference type="PROSITE" id="PS50928"/>
    </source>
</evidence>
<keyword evidence="10" id="KW-1185">Reference proteome</keyword>
<feature type="transmembrane region" description="Helical" evidence="7">
    <location>
        <begin position="119"/>
        <end position="141"/>
    </location>
</feature>
<evidence type="ECO:0000313" key="9">
    <source>
        <dbReference type="EMBL" id="CDN51991.1"/>
    </source>
</evidence>
<evidence type="ECO:0000256" key="7">
    <source>
        <dbReference type="RuleBase" id="RU363032"/>
    </source>
</evidence>
<evidence type="ECO:0000313" key="10">
    <source>
        <dbReference type="Proteomes" id="UP000028181"/>
    </source>
</evidence>
<evidence type="ECO:0000256" key="5">
    <source>
        <dbReference type="ARBA" id="ARBA00022989"/>
    </source>
</evidence>
<feature type="transmembrane region" description="Helical" evidence="7">
    <location>
        <begin position="217"/>
        <end position="237"/>
    </location>
</feature>
<dbReference type="AlphaFoldDB" id="A0A068T1R3"/>
<dbReference type="eggNOG" id="COG0601">
    <property type="taxonomic scope" value="Bacteria"/>
</dbReference>
<gene>
    <name evidence="9" type="ORF">RG540_PA13150</name>
</gene>
<keyword evidence="9" id="KW-0614">Plasmid</keyword>
<feature type="transmembrane region" description="Helical" evidence="7">
    <location>
        <begin position="279"/>
        <end position="301"/>
    </location>
</feature>
<dbReference type="PROSITE" id="PS50928">
    <property type="entry name" value="ABC_TM1"/>
    <property type="match status" value="1"/>
</dbReference>
<feature type="transmembrane region" description="Helical" evidence="7">
    <location>
        <begin position="162"/>
        <end position="181"/>
    </location>
</feature>
<dbReference type="PANTHER" id="PTHR43163:SF8">
    <property type="entry name" value="D,D-DIPEPTIDE TRANSPORT SYSTEM PERMEASE PROTEIN DDPB-RELATED"/>
    <property type="match status" value="1"/>
</dbReference>
<dbReference type="PATRIC" id="fig|1028800.3.peg.5960"/>
<dbReference type="GeneID" id="24259828"/>
<feature type="domain" description="ABC transmembrane type-1" evidence="8">
    <location>
        <begin position="113"/>
        <end position="340"/>
    </location>
</feature>
<organism evidence="9 10">
    <name type="scientific">Neorhizobium galegae bv. orientalis str. HAMBI 540</name>
    <dbReference type="NCBI Taxonomy" id="1028800"/>
    <lineage>
        <taxon>Bacteria</taxon>
        <taxon>Pseudomonadati</taxon>
        <taxon>Pseudomonadota</taxon>
        <taxon>Alphaproteobacteria</taxon>
        <taxon>Hyphomicrobiales</taxon>
        <taxon>Rhizobiaceae</taxon>
        <taxon>Rhizobium/Agrobacterium group</taxon>
        <taxon>Neorhizobium</taxon>
    </lineage>
</organism>
<dbReference type="EMBL" id="HG938354">
    <property type="protein sequence ID" value="CDN51991.1"/>
    <property type="molecule type" value="Genomic_DNA"/>
</dbReference>
<keyword evidence="4 7" id="KW-0812">Transmembrane</keyword>
<dbReference type="InterPro" id="IPR045621">
    <property type="entry name" value="BPD_transp_1_N"/>
</dbReference>
<dbReference type="Pfam" id="PF19300">
    <property type="entry name" value="BPD_transp_1_N"/>
    <property type="match status" value="1"/>
</dbReference>
<dbReference type="InterPro" id="IPR000515">
    <property type="entry name" value="MetI-like"/>
</dbReference>
<dbReference type="OrthoDB" id="9805855at2"/>
<evidence type="ECO:0000256" key="1">
    <source>
        <dbReference type="ARBA" id="ARBA00004651"/>
    </source>
</evidence>
<dbReference type="RefSeq" id="WP_080725131.1">
    <property type="nucleotide sequence ID" value="NZ_HG938354.1"/>
</dbReference>
<dbReference type="Pfam" id="PF00528">
    <property type="entry name" value="BPD_transp_1"/>
    <property type="match status" value="1"/>
</dbReference>
<dbReference type="InterPro" id="IPR035906">
    <property type="entry name" value="MetI-like_sf"/>
</dbReference>
<feature type="transmembrane region" description="Helical" evidence="7">
    <location>
        <begin position="321"/>
        <end position="344"/>
    </location>
</feature>
<dbReference type="GO" id="GO:0005886">
    <property type="term" value="C:plasma membrane"/>
    <property type="evidence" value="ECO:0007669"/>
    <property type="project" value="UniProtKB-SubCell"/>
</dbReference>
<feature type="transmembrane region" description="Helical" evidence="7">
    <location>
        <begin position="21"/>
        <end position="44"/>
    </location>
</feature>
<evidence type="ECO:0000256" key="3">
    <source>
        <dbReference type="ARBA" id="ARBA00022475"/>
    </source>
</evidence>
<keyword evidence="2 7" id="KW-0813">Transport</keyword>
<dbReference type="KEGG" id="ngg:RG540_PA13150"/>
<evidence type="ECO:0000256" key="2">
    <source>
        <dbReference type="ARBA" id="ARBA00022448"/>
    </source>
</evidence>
<geneLocation type="plasmid" evidence="10">
    <name>II</name>
</geneLocation>